<dbReference type="SUPFAM" id="SSF46458">
    <property type="entry name" value="Globin-like"/>
    <property type="match status" value="1"/>
</dbReference>
<dbReference type="PANTHER" id="PTHR32089:SF118">
    <property type="entry name" value="HEME-BASED AEROTACTIC TRANSDUCER HEMAT"/>
    <property type="match status" value="1"/>
</dbReference>
<accession>A0A433RPL4</accession>
<evidence type="ECO:0000313" key="6">
    <source>
        <dbReference type="Proteomes" id="UP000288623"/>
    </source>
</evidence>
<dbReference type="InterPro" id="IPR044398">
    <property type="entry name" value="Globin-sensor_dom"/>
</dbReference>
<keyword evidence="6" id="KW-1185">Reference proteome</keyword>
<dbReference type="GO" id="GO:0019825">
    <property type="term" value="F:oxygen binding"/>
    <property type="evidence" value="ECO:0007669"/>
    <property type="project" value="InterPro"/>
</dbReference>
<dbReference type="CDD" id="cd11386">
    <property type="entry name" value="MCP_signal"/>
    <property type="match status" value="1"/>
</dbReference>
<dbReference type="InterPro" id="IPR009050">
    <property type="entry name" value="Globin-like_sf"/>
</dbReference>
<dbReference type="Pfam" id="PF00015">
    <property type="entry name" value="MCPsignal"/>
    <property type="match status" value="1"/>
</dbReference>
<name>A0A433RPL4_9BACL</name>
<reference evidence="5 6" key="1">
    <citation type="submission" date="2014-11" db="EMBL/GenBank/DDBJ databases">
        <title>Genome sequence and analysis of novel Kurthia sp.</title>
        <authorList>
            <person name="Lawson J.N."/>
            <person name="Gonzalez J.E."/>
            <person name="Rinauldi L."/>
            <person name="Xuan Z."/>
            <person name="Firman A."/>
            <person name="Shaddox L."/>
            <person name="Trudeau A."/>
            <person name="Shah S."/>
            <person name="Reiman D."/>
        </authorList>
    </citation>
    <scope>NUCLEOTIDE SEQUENCE [LARGE SCALE GENOMIC DNA]</scope>
    <source>
        <strain evidence="5 6">3B1D</strain>
    </source>
</reference>
<keyword evidence="1 3" id="KW-0807">Transducer</keyword>
<dbReference type="GO" id="GO:0007165">
    <property type="term" value="P:signal transduction"/>
    <property type="evidence" value="ECO:0007669"/>
    <property type="project" value="UniProtKB-KW"/>
</dbReference>
<proteinExistence type="inferred from homology"/>
<dbReference type="Gene3D" id="1.10.287.950">
    <property type="entry name" value="Methyl-accepting chemotaxis protein"/>
    <property type="match status" value="1"/>
</dbReference>
<dbReference type="GO" id="GO:0004888">
    <property type="term" value="F:transmembrane signaling receptor activity"/>
    <property type="evidence" value="ECO:0007669"/>
    <property type="project" value="InterPro"/>
</dbReference>
<dbReference type="GO" id="GO:0016020">
    <property type="term" value="C:membrane"/>
    <property type="evidence" value="ECO:0007669"/>
    <property type="project" value="InterPro"/>
</dbReference>
<evidence type="ECO:0000256" key="1">
    <source>
        <dbReference type="ARBA" id="ARBA00023224"/>
    </source>
</evidence>
<dbReference type="InterPro" id="IPR012292">
    <property type="entry name" value="Globin/Proto"/>
</dbReference>
<dbReference type="PANTHER" id="PTHR32089">
    <property type="entry name" value="METHYL-ACCEPTING CHEMOTAXIS PROTEIN MCPB"/>
    <property type="match status" value="1"/>
</dbReference>
<protein>
    <submittedName>
        <fullName evidence="5">Heme transporter CcmD</fullName>
    </submittedName>
</protein>
<dbReference type="OrthoDB" id="266313at2"/>
<dbReference type="SMART" id="SM00283">
    <property type="entry name" value="MA"/>
    <property type="match status" value="1"/>
</dbReference>
<dbReference type="GO" id="GO:0006935">
    <property type="term" value="P:chemotaxis"/>
    <property type="evidence" value="ECO:0007669"/>
    <property type="project" value="InterPro"/>
</dbReference>
<comment type="caution">
    <text evidence="5">The sequence shown here is derived from an EMBL/GenBank/DDBJ whole genome shotgun (WGS) entry which is preliminary data.</text>
</comment>
<dbReference type="RefSeq" id="WP_126991999.1">
    <property type="nucleotide sequence ID" value="NZ_JTFC01000044.1"/>
</dbReference>
<dbReference type="EMBL" id="JTFC01000044">
    <property type="protein sequence ID" value="RUS51910.1"/>
    <property type="molecule type" value="Genomic_DNA"/>
</dbReference>
<sequence length="436" mass="48342">MSIWNFSKPKQPSSYFDLDAALNEVELDLSTFPGLSKQVELLSLTKEDLAIISHFKQYTNELVPLMVNEFYTTISKASELTSIINHNSSIERLKVTLTRHITAIFNGQFNHNYVLDRKRIAHVHVVIGLPSKWYLNSFQALNSTFMTYCAELGLPLDDFKRAVNAFAKVINLEQQIVIEAYDEGQADIQQRHIDEKAEIMVSVQSTAEELSAISEETTASIQSLVTQSEDISDATKKGLNFVNETEQKSENGTRLLVQQNDLMARMSTSVKQLDSTMGHLRISSHKISEIVRLVTDIADQTNLLALNASIEAARAGEHGKGFAVVADEVRKLAEETKSAVQNVSSLIHETECNIANMSASVKEVDTQILSGVEMQKELSDSFQTIARAVSGIKTNHTSTTNDVSNITIILDEISNATFQVADSAERLLEVATELTE</sequence>
<dbReference type="CDD" id="cd01068">
    <property type="entry name" value="globin_sensor"/>
    <property type="match status" value="1"/>
</dbReference>
<feature type="domain" description="Methyl-accepting transducer" evidence="4">
    <location>
        <begin position="185"/>
        <end position="435"/>
    </location>
</feature>
<dbReference type="Gene3D" id="1.10.490.10">
    <property type="entry name" value="Globins"/>
    <property type="match status" value="1"/>
</dbReference>
<dbReference type="SUPFAM" id="SSF58104">
    <property type="entry name" value="Methyl-accepting chemotaxis protein (MCP) signaling domain"/>
    <property type="match status" value="1"/>
</dbReference>
<dbReference type="PRINTS" id="PR00260">
    <property type="entry name" value="CHEMTRNSDUCR"/>
</dbReference>
<dbReference type="InterPro" id="IPR004090">
    <property type="entry name" value="Chemotax_Me-accpt_rcpt"/>
</dbReference>
<organism evidence="5 6">
    <name type="scientific">Candidatus Kurthia intestinigallinarum</name>
    <dbReference type="NCBI Taxonomy" id="1562256"/>
    <lineage>
        <taxon>Bacteria</taxon>
        <taxon>Bacillati</taxon>
        <taxon>Bacillota</taxon>
        <taxon>Bacilli</taxon>
        <taxon>Bacillales</taxon>
        <taxon>Caryophanaceae</taxon>
        <taxon>Kurthia</taxon>
    </lineage>
</organism>
<dbReference type="GO" id="GO:0020037">
    <property type="term" value="F:heme binding"/>
    <property type="evidence" value="ECO:0007669"/>
    <property type="project" value="InterPro"/>
</dbReference>
<dbReference type="AlphaFoldDB" id="A0A433RPL4"/>
<dbReference type="Pfam" id="PF11563">
    <property type="entry name" value="Protoglobin"/>
    <property type="match status" value="1"/>
</dbReference>
<dbReference type="InterPro" id="IPR004089">
    <property type="entry name" value="MCPsignal_dom"/>
</dbReference>
<gene>
    <name evidence="5" type="ORF">QI30_18100</name>
</gene>
<evidence type="ECO:0000256" key="2">
    <source>
        <dbReference type="ARBA" id="ARBA00029447"/>
    </source>
</evidence>
<comment type="similarity">
    <text evidence="2">Belongs to the methyl-accepting chemotaxis (MCP) protein family.</text>
</comment>
<evidence type="ECO:0000259" key="4">
    <source>
        <dbReference type="PROSITE" id="PS50111"/>
    </source>
</evidence>
<dbReference type="Proteomes" id="UP000288623">
    <property type="component" value="Unassembled WGS sequence"/>
</dbReference>
<evidence type="ECO:0000256" key="3">
    <source>
        <dbReference type="PROSITE-ProRule" id="PRU00284"/>
    </source>
</evidence>
<evidence type="ECO:0000313" key="5">
    <source>
        <dbReference type="EMBL" id="RUS51910.1"/>
    </source>
</evidence>
<dbReference type="PROSITE" id="PS50111">
    <property type="entry name" value="CHEMOTAXIS_TRANSDUC_2"/>
    <property type="match status" value="1"/>
</dbReference>
<dbReference type="InterPro" id="IPR039379">
    <property type="entry name" value="Protoglobin_sensor_dom"/>
</dbReference>